<comment type="caution">
    <text evidence="1">The sequence shown here is derived from an EMBL/GenBank/DDBJ whole genome shotgun (WGS) entry which is preliminary data.</text>
</comment>
<name>A0ACC2ZW88_9EURO</name>
<protein>
    <submittedName>
        <fullName evidence="1">Uncharacterized protein</fullName>
    </submittedName>
</protein>
<reference evidence="1" key="1">
    <citation type="submission" date="2022-10" db="EMBL/GenBank/DDBJ databases">
        <title>Culturing micro-colonial fungi from biological soil crusts in the Mojave desert and describing Neophaeococcomyces mojavensis, and introducing the new genera and species Taxawa tesnikishii.</title>
        <authorList>
            <person name="Kurbessoian T."/>
            <person name="Stajich J.E."/>
        </authorList>
    </citation>
    <scope>NUCLEOTIDE SEQUENCE</scope>
    <source>
        <strain evidence="1">JES_112</strain>
    </source>
</reference>
<dbReference type="Proteomes" id="UP001172386">
    <property type="component" value="Unassembled WGS sequence"/>
</dbReference>
<sequence length="965" mass="108771">MPGAGSDVSEKRIPLTAERAKENIAYELDEIDESGSFAYASEIKPAPNPGLTVEGIGDIGLPLTQRDAEALISKCRLSPFGRGSETVVDTNVRNSFELNPSQFAFRNPAWSASIDAIVGIVYAELGLTCGRQNVIAELYKLLLYEEGAFFKSHQDSEKTRGMFGTLVVCLPSEHQGGAVLLKHNKHEYTFDSSKTSSFGTSFAAWYSDVFHEVQRVTGGRRLALTYNLVQKAVSTPQKAPDGDKDIRLTNVLQAYNKAVNMAKNDSFPPYLIYRLEHKYSRHGLTIKGLKGDDEKRIKRLNAVCEKIGFDIYLGSVKKTLHRDDDCDDEVFDRDEGFEYINGIDGTAIDVKPTYSKRYVINTDGYETEDEEADEEEHAGYTGNEGCPAEYIYRDSVALIVPPSRRVDLLVSEQGDNYTKIMKVLDSFTSQNLEKGSYNYDQFVRLLEIVVARQDNYHRSYYWYSSYWADIEKQKRQKRECLEKIAKIAADWDLPDVWEDIKAEFRLAPKCLEAFGGFLARNKAVDEWDKALQELLESSPRIDSRLEGLESINTGLHNEEASVDVACAFSLFTLRMLKKWLSEFSSVRQTDGKALADVLWKHSHEHPDIEKAIMEKIQESHTTVLVAFLIQWAEYSTGETLTDRVRQPLQSTMKLLWNSFEFELPVYPKLTSRDFGNRDPAPTERDVLTSEDLIRVLDVANRAEIDNFDAFGLLTVMQIALQNVSSAYAKEHLLPLLSQIVKRAVPALETVQNSTSTVPEEVKAFLIEGLTTVIKKHIGPKPVRSTNLSLPRGSCNCSDCSQVNSFLASSTKKQFDFPCSKKRRAHLHSMFTDRANGKYEVETLRNSSPNVWRITKTFDKIYKTRLQEWTSRVNGLKEELGKLTSVRGGPLNEEALGSDVYERLMSCTVEGLEERKGRKPLGKANANAKKRKADDVGKEENQDRAGVKKTRSGLNFAGGREIIDLT</sequence>
<proteinExistence type="predicted"/>
<keyword evidence="2" id="KW-1185">Reference proteome</keyword>
<gene>
    <name evidence="1" type="ORF">H2198_008893</name>
</gene>
<evidence type="ECO:0000313" key="2">
    <source>
        <dbReference type="Proteomes" id="UP001172386"/>
    </source>
</evidence>
<evidence type="ECO:0000313" key="1">
    <source>
        <dbReference type="EMBL" id="KAJ9651861.1"/>
    </source>
</evidence>
<organism evidence="1 2">
    <name type="scientific">Neophaeococcomyces mojaviensis</name>
    <dbReference type="NCBI Taxonomy" id="3383035"/>
    <lineage>
        <taxon>Eukaryota</taxon>
        <taxon>Fungi</taxon>
        <taxon>Dikarya</taxon>
        <taxon>Ascomycota</taxon>
        <taxon>Pezizomycotina</taxon>
        <taxon>Eurotiomycetes</taxon>
        <taxon>Chaetothyriomycetidae</taxon>
        <taxon>Chaetothyriales</taxon>
        <taxon>Chaetothyriales incertae sedis</taxon>
        <taxon>Neophaeococcomyces</taxon>
    </lineage>
</organism>
<accession>A0ACC2ZW88</accession>
<dbReference type="EMBL" id="JAPDRQ010000232">
    <property type="protein sequence ID" value="KAJ9651861.1"/>
    <property type="molecule type" value="Genomic_DNA"/>
</dbReference>